<dbReference type="SUPFAM" id="SSF56672">
    <property type="entry name" value="DNA/RNA polymerases"/>
    <property type="match status" value="1"/>
</dbReference>
<dbReference type="AlphaFoldDB" id="A0A815K137"/>
<keyword evidence="7" id="KW-0695">RNA-directed DNA polymerase</keyword>
<evidence type="ECO:0000256" key="9">
    <source>
        <dbReference type="SAM" id="MobiDB-lite"/>
    </source>
</evidence>
<evidence type="ECO:0000256" key="4">
    <source>
        <dbReference type="ARBA" id="ARBA00022722"/>
    </source>
</evidence>
<dbReference type="PANTHER" id="PTHR37984:SF5">
    <property type="entry name" value="PROTEIN NYNRIN-LIKE"/>
    <property type="match status" value="1"/>
</dbReference>
<dbReference type="InterPro" id="IPR000477">
    <property type="entry name" value="RT_dom"/>
</dbReference>
<keyword evidence="5" id="KW-0255">Endonuclease</keyword>
<accession>A0A815K137</accession>
<proteinExistence type="predicted"/>
<evidence type="ECO:0000313" key="13">
    <source>
        <dbReference type="Proteomes" id="UP000663829"/>
    </source>
</evidence>
<reference evidence="11" key="1">
    <citation type="submission" date="2021-02" db="EMBL/GenBank/DDBJ databases">
        <authorList>
            <person name="Nowell W R."/>
        </authorList>
    </citation>
    <scope>NUCLEOTIDE SEQUENCE</scope>
</reference>
<evidence type="ECO:0000313" key="12">
    <source>
        <dbReference type="EMBL" id="CAF4284152.1"/>
    </source>
</evidence>
<dbReference type="InterPro" id="IPR043128">
    <property type="entry name" value="Rev_trsase/Diguanyl_cyclase"/>
</dbReference>
<feature type="region of interest" description="Disordered" evidence="9">
    <location>
        <begin position="65"/>
        <end position="99"/>
    </location>
</feature>
<dbReference type="InterPro" id="IPR041577">
    <property type="entry name" value="RT_RNaseH_2"/>
</dbReference>
<evidence type="ECO:0000256" key="6">
    <source>
        <dbReference type="ARBA" id="ARBA00022801"/>
    </source>
</evidence>
<dbReference type="FunFam" id="3.30.70.270:FF:000020">
    <property type="entry name" value="Transposon Tf2-6 polyprotein-like Protein"/>
    <property type="match status" value="1"/>
</dbReference>
<dbReference type="FunFam" id="3.10.10.10:FF:000007">
    <property type="entry name" value="Retrovirus-related Pol polyprotein from transposon 17.6-like Protein"/>
    <property type="match status" value="1"/>
</dbReference>
<dbReference type="PROSITE" id="PS50878">
    <property type="entry name" value="RT_POL"/>
    <property type="match status" value="1"/>
</dbReference>
<dbReference type="GO" id="GO:0004519">
    <property type="term" value="F:endonuclease activity"/>
    <property type="evidence" value="ECO:0007669"/>
    <property type="project" value="UniProtKB-KW"/>
</dbReference>
<evidence type="ECO:0000256" key="8">
    <source>
        <dbReference type="ARBA" id="ARBA00023268"/>
    </source>
</evidence>
<evidence type="ECO:0000256" key="7">
    <source>
        <dbReference type="ARBA" id="ARBA00022918"/>
    </source>
</evidence>
<evidence type="ECO:0000259" key="10">
    <source>
        <dbReference type="PROSITE" id="PS50878"/>
    </source>
</evidence>
<dbReference type="PANTHER" id="PTHR37984">
    <property type="entry name" value="PROTEIN CBG26694"/>
    <property type="match status" value="1"/>
</dbReference>
<feature type="domain" description="Reverse transcriptase" evidence="10">
    <location>
        <begin position="267"/>
        <end position="446"/>
    </location>
</feature>
<dbReference type="Pfam" id="PF00078">
    <property type="entry name" value="RVT_1"/>
    <property type="match status" value="1"/>
</dbReference>
<evidence type="ECO:0000256" key="2">
    <source>
        <dbReference type="ARBA" id="ARBA00022679"/>
    </source>
</evidence>
<keyword evidence="3" id="KW-0548">Nucleotidyltransferase</keyword>
<dbReference type="Gene3D" id="3.10.10.10">
    <property type="entry name" value="HIV Type 1 Reverse Transcriptase, subunit A, domain 1"/>
    <property type="match status" value="1"/>
</dbReference>
<dbReference type="EMBL" id="CAJOBC010082304">
    <property type="protein sequence ID" value="CAF4284152.1"/>
    <property type="molecule type" value="Genomic_DNA"/>
</dbReference>
<keyword evidence="8" id="KW-0511">Multifunctional enzyme</keyword>
<keyword evidence="1" id="KW-0645">Protease</keyword>
<keyword evidence="13" id="KW-1185">Reference proteome</keyword>
<gene>
    <name evidence="11" type="ORF">GPM918_LOCUS32722</name>
    <name evidence="12" type="ORF">SRO942_LOCUS33396</name>
</gene>
<dbReference type="InterPro" id="IPR043502">
    <property type="entry name" value="DNA/RNA_pol_sf"/>
</dbReference>
<name>A0A815K137_9BILA</name>
<sequence length="679" mass="77268">TPPEISDRKWEATTTCIGTRLSTANSIVTVDKNITSVTVANLTPRWTHIRCGQKLAYFDPFSSASSAQKPEGVDDTFTNISQESPKPELKEGHNSSSHSIADKKLDAYIDKIRKKLQQQDPSYSFIQNSKAKVKFDTDVGEGDFGSLLSLSVLSVFKNQSTDARPETFPNVSVHPLAKRTNFADFEPVDSQLSAVRTEERLEPIARTRDTADTTTHNPGDWLSKLDLTSAELSVNQKNQLRPIKQGPYRLLNPERKAECTKQTAEMLNNDVAEPSFGPWASPVTLVPKKDGTLRFCIDFRKLNEVTVKDTYPIPRIDDTLDAFKGAKYFSTLDLSSGFWQVELDENSKEKTAFVTHEGIFQFNVMPFGLTNAPATFQRLMDLVLRGLKWSCCMVYLDDVIIYSPTFEQHLKDIDDVLKRIITSDLTLKPSKCFFCHQELKYLGDIVSAQGIRPDPEKLEAVRSFPILSKTNDVRAFLGLPGYHRRFIKNYAEVAEPLFDSIREKHNPIFVFTPERQQAFELLKERLIAAPIVTYPNFDYPFMLQLDACNYGPGAVLAQNIERREHVIAYASRMSKSRLVSILCEIDTLNEKYQAQVYIEARWLSDSAKLRLTTDQYRQLNERKFITILKYNETNWTPELFIENSIGELKEVLCYTLKKSNSQQDGQLIEICEHRDIKGG</sequence>
<dbReference type="Pfam" id="PF17919">
    <property type="entry name" value="RT_RNaseH_2"/>
    <property type="match status" value="1"/>
</dbReference>
<evidence type="ECO:0000256" key="1">
    <source>
        <dbReference type="ARBA" id="ARBA00022670"/>
    </source>
</evidence>
<feature type="non-terminal residue" evidence="11">
    <location>
        <position position="1"/>
    </location>
</feature>
<dbReference type="InterPro" id="IPR050951">
    <property type="entry name" value="Retrovirus_Pol_polyprotein"/>
</dbReference>
<evidence type="ECO:0000256" key="3">
    <source>
        <dbReference type="ARBA" id="ARBA00022695"/>
    </source>
</evidence>
<evidence type="ECO:0000313" key="11">
    <source>
        <dbReference type="EMBL" id="CAF1389401.1"/>
    </source>
</evidence>
<dbReference type="OrthoDB" id="775972at2759"/>
<keyword evidence="4" id="KW-0540">Nuclease</keyword>
<keyword evidence="2" id="KW-0808">Transferase</keyword>
<keyword evidence="6" id="KW-0378">Hydrolase</keyword>
<dbReference type="Gene3D" id="3.30.70.270">
    <property type="match status" value="2"/>
</dbReference>
<dbReference type="CDD" id="cd01647">
    <property type="entry name" value="RT_LTR"/>
    <property type="match status" value="1"/>
</dbReference>
<organism evidence="11 13">
    <name type="scientific">Didymodactylos carnosus</name>
    <dbReference type="NCBI Taxonomy" id="1234261"/>
    <lineage>
        <taxon>Eukaryota</taxon>
        <taxon>Metazoa</taxon>
        <taxon>Spiralia</taxon>
        <taxon>Gnathifera</taxon>
        <taxon>Rotifera</taxon>
        <taxon>Eurotatoria</taxon>
        <taxon>Bdelloidea</taxon>
        <taxon>Philodinida</taxon>
        <taxon>Philodinidae</taxon>
        <taxon>Didymodactylos</taxon>
    </lineage>
</organism>
<dbReference type="GO" id="GO:0006508">
    <property type="term" value="P:proteolysis"/>
    <property type="evidence" value="ECO:0007669"/>
    <property type="project" value="UniProtKB-KW"/>
</dbReference>
<dbReference type="EMBL" id="CAJNOQ010016897">
    <property type="protein sequence ID" value="CAF1389401.1"/>
    <property type="molecule type" value="Genomic_DNA"/>
</dbReference>
<dbReference type="Proteomes" id="UP000663829">
    <property type="component" value="Unassembled WGS sequence"/>
</dbReference>
<protein>
    <recommendedName>
        <fullName evidence="10">Reverse transcriptase domain-containing protein</fullName>
    </recommendedName>
</protein>
<dbReference type="Proteomes" id="UP000681722">
    <property type="component" value="Unassembled WGS sequence"/>
</dbReference>
<dbReference type="GO" id="GO:0003964">
    <property type="term" value="F:RNA-directed DNA polymerase activity"/>
    <property type="evidence" value="ECO:0007669"/>
    <property type="project" value="UniProtKB-KW"/>
</dbReference>
<evidence type="ECO:0000256" key="5">
    <source>
        <dbReference type="ARBA" id="ARBA00022759"/>
    </source>
</evidence>
<comment type="caution">
    <text evidence="11">The sequence shown here is derived from an EMBL/GenBank/DDBJ whole genome shotgun (WGS) entry which is preliminary data.</text>
</comment>
<dbReference type="GO" id="GO:0008233">
    <property type="term" value="F:peptidase activity"/>
    <property type="evidence" value="ECO:0007669"/>
    <property type="project" value="UniProtKB-KW"/>
</dbReference>